<protein>
    <submittedName>
        <fullName evidence="1">Uncharacterized protein</fullName>
    </submittedName>
</protein>
<dbReference type="EMBL" id="AP026933">
    <property type="protein sequence ID" value="BDT05178.1"/>
    <property type="molecule type" value="Genomic_DNA"/>
</dbReference>
<accession>A0ABM8BZ32</accession>
<keyword evidence="2" id="KW-1185">Reference proteome</keyword>
<gene>
    <name evidence="1" type="ORF">SHM_28240</name>
</gene>
<evidence type="ECO:0000313" key="2">
    <source>
        <dbReference type="Proteomes" id="UP001163387"/>
    </source>
</evidence>
<reference evidence="1 2" key="1">
    <citation type="journal article" date="2022" name="Front. Microbiol.">
        <title>Male-killing mechanisms vary between Spiroplasma species.</title>
        <authorList>
            <person name="Arai H."/>
            <person name="Inoue M."/>
            <person name="Kageyama D."/>
        </authorList>
    </citation>
    <scope>NUCLEOTIDE SEQUENCE [LARGE SCALE GENOMIC DNA]</scope>
    <source>
        <strain evidence="2">sHm</strain>
    </source>
</reference>
<dbReference type="Proteomes" id="UP001163387">
    <property type="component" value="Chromosome"/>
</dbReference>
<evidence type="ECO:0000313" key="1">
    <source>
        <dbReference type="EMBL" id="BDT05178.1"/>
    </source>
</evidence>
<organism evidence="1 2">
    <name type="scientific">Spiroplasma ixodetis</name>
    <dbReference type="NCBI Taxonomy" id="2141"/>
    <lineage>
        <taxon>Bacteria</taxon>
        <taxon>Bacillati</taxon>
        <taxon>Mycoplasmatota</taxon>
        <taxon>Mollicutes</taxon>
        <taxon>Entomoplasmatales</taxon>
        <taxon>Spiroplasmataceae</taxon>
        <taxon>Spiroplasma</taxon>
    </lineage>
</organism>
<name>A0ABM8BZ32_9MOLU</name>
<sequence>MISLGYNFINISKILIAIRKSPVGKLQIFSKISSLILKLKNELLVIIFLSLITFLHY</sequence>
<proteinExistence type="predicted"/>